<reference evidence="1 2" key="1">
    <citation type="journal article" date="2017" name="Gigascience">
        <title>Draft genome of the honey bee ectoparasitic mite, Tropilaelaps mercedesae, is shaped by the parasitic life history.</title>
        <authorList>
            <person name="Dong X."/>
            <person name="Armstrong S.D."/>
            <person name="Xia D."/>
            <person name="Makepeace B.L."/>
            <person name="Darby A.C."/>
            <person name="Kadowaki T."/>
        </authorList>
    </citation>
    <scope>NUCLEOTIDE SEQUENCE [LARGE SCALE GENOMIC DNA]</scope>
    <source>
        <strain evidence="1">Wuxi-XJTLU</strain>
    </source>
</reference>
<name>A0A1V9Y3S3_9ACAR</name>
<feature type="non-terminal residue" evidence="1">
    <location>
        <position position="130"/>
    </location>
</feature>
<comment type="caution">
    <text evidence="1">The sequence shown here is derived from an EMBL/GenBank/DDBJ whole genome shotgun (WGS) entry which is preliminary data.</text>
</comment>
<dbReference type="EMBL" id="MNPL01000210">
    <property type="protein sequence ID" value="OQR80228.1"/>
    <property type="molecule type" value="Genomic_DNA"/>
</dbReference>
<evidence type="ECO:0000313" key="1">
    <source>
        <dbReference type="EMBL" id="OQR80228.1"/>
    </source>
</evidence>
<keyword evidence="2" id="KW-1185">Reference proteome</keyword>
<dbReference type="InParanoid" id="A0A1V9Y3S3"/>
<protein>
    <submittedName>
        <fullName evidence="1">WD repeat-containing protein 13-like</fullName>
    </submittedName>
</protein>
<dbReference type="Proteomes" id="UP000192247">
    <property type="component" value="Unassembled WGS sequence"/>
</dbReference>
<gene>
    <name evidence="1" type="ORF">BIW11_05199</name>
</gene>
<dbReference type="STRING" id="418985.A0A1V9Y3S3"/>
<dbReference type="AlphaFoldDB" id="A0A1V9Y3S3"/>
<sequence>MLIFVCHCLHMKEPKTIQTYFERENRLAGLLGLRCSRSVPPSSTLRMMLSSNWQLILAQDARWNSFRQPCIRNVYLRRRSQLLADIIGDACSKGFDKDYMRLRGLLLTSMYGSPPDFRRTSRSDNSAAFQ</sequence>
<accession>A0A1V9Y3S3</accession>
<proteinExistence type="predicted"/>
<evidence type="ECO:0000313" key="2">
    <source>
        <dbReference type="Proteomes" id="UP000192247"/>
    </source>
</evidence>
<organism evidence="1 2">
    <name type="scientific">Tropilaelaps mercedesae</name>
    <dbReference type="NCBI Taxonomy" id="418985"/>
    <lineage>
        <taxon>Eukaryota</taxon>
        <taxon>Metazoa</taxon>
        <taxon>Ecdysozoa</taxon>
        <taxon>Arthropoda</taxon>
        <taxon>Chelicerata</taxon>
        <taxon>Arachnida</taxon>
        <taxon>Acari</taxon>
        <taxon>Parasitiformes</taxon>
        <taxon>Mesostigmata</taxon>
        <taxon>Gamasina</taxon>
        <taxon>Dermanyssoidea</taxon>
        <taxon>Laelapidae</taxon>
        <taxon>Tropilaelaps</taxon>
    </lineage>
</organism>